<keyword evidence="8 14" id="KW-0812">Transmembrane</keyword>
<accession>A0A381TY04</accession>
<comment type="subcellular location">
    <subcellularLocation>
        <location evidence="3">Membrane</location>
        <topology evidence="3">Multi-pass membrane protein</topology>
    </subcellularLocation>
</comment>
<dbReference type="UniPathway" id="UPA00223"/>
<dbReference type="SUPFAM" id="SSF81343">
    <property type="entry name" value="Fumarate reductase respiratory complex transmembrane subunits"/>
    <property type="match status" value="1"/>
</dbReference>
<evidence type="ECO:0000256" key="11">
    <source>
        <dbReference type="ARBA" id="ARBA00022989"/>
    </source>
</evidence>
<evidence type="ECO:0000256" key="12">
    <source>
        <dbReference type="ARBA" id="ARBA00023004"/>
    </source>
</evidence>
<dbReference type="InterPro" id="IPR014312">
    <property type="entry name" value="Succ_DH_anchor"/>
</dbReference>
<proteinExistence type="predicted"/>
<keyword evidence="12" id="KW-0408">Iron</keyword>
<evidence type="ECO:0000256" key="7">
    <source>
        <dbReference type="ARBA" id="ARBA00022617"/>
    </source>
</evidence>
<evidence type="ECO:0008006" key="16">
    <source>
        <dbReference type="Google" id="ProtNLM"/>
    </source>
</evidence>
<keyword evidence="9" id="KW-0479">Metal-binding</keyword>
<gene>
    <name evidence="15" type="ORF">METZ01_LOCUS73739</name>
</gene>
<keyword evidence="7" id="KW-0349">Heme</keyword>
<evidence type="ECO:0000256" key="6">
    <source>
        <dbReference type="ARBA" id="ARBA00022532"/>
    </source>
</evidence>
<evidence type="ECO:0000256" key="14">
    <source>
        <dbReference type="SAM" id="Phobius"/>
    </source>
</evidence>
<dbReference type="NCBIfam" id="TIGR02968">
    <property type="entry name" value="succ_dehyd_anc"/>
    <property type="match status" value="1"/>
</dbReference>
<keyword evidence="10" id="KW-0249">Electron transport</keyword>
<comment type="pathway">
    <text evidence="4">Carbohydrate metabolism; tricarboxylic acid cycle.</text>
</comment>
<keyword evidence="13 14" id="KW-0472">Membrane</keyword>
<comment type="cofactor">
    <cofactor evidence="1">
        <name>heme</name>
        <dbReference type="ChEBI" id="CHEBI:30413"/>
    </cofactor>
</comment>
<dbReference type="Pfam" id="PF01127">
    <property type="entry name" value="Sdh_cyt"/>
    <property type="match status" value="1"/>
</dbReference>
<dbReference type="EMBL" id="UINC01005366">
    <property type="protein sequence ID" value="SVA20885.1"/>
    <property type="molecule type" value="Genomic_DNA"/>
</dbReference>
<dbReference type="InterPro" id="IPR000701">
    <property type="entry name" value="SuccDH_FuR_B_TM-su"/>
</dbReference>
<name>A0A381TY04_9ZZZZ</name>
<dbReference type="AlphaFoldDB" id="A0A381TY04"/>
<evidence type="ECO:0000256" key="13">
    <source>
        <dbReference type="ARBA" id="ARBA00023136"/>
    </source>
</evidence>
<keyword evidence="5" id="KW-0813">Transport</keyword>
<feature type="transmembrane region" description="Helical" evidence="14">
    <location>
        <begin position="12"/>
        <end position="32"/>
    </location>
</feature>
<evidence type="ECO:0000256" key="10">
    <source>
        <dbReference type="ARBA" id="ARBA00022982"/>
    </source>
</evidence>
<feature type="transmembrane region" description="Helical" evidence="14">
    <location>
        <begin position="52"/>
        <end position="71"/>
    </location>
</feature>
<feature type="transmembrane region" description="Helical" evidence="14">
    <location>
        <begin position="83"/>
        <end position="104"/>
    </location>
</feature>
<evidence type="ECO:0000256" key="1">
    <source>
        <dbReference type="ARBA" id="ARBA00001971"/>
    </source>
</evidence>
<keyword evidence="6" id="KW-0816">Tricarboxylic acid cycle</keyword>
<evidence type="ECO:0000256" key="2">
    <source>
        <dbReference type="ARBA" id="ARBA00004050"/>
    </source>
</evidence>
<sequence>MKASRKWIIQRATALLMIPIMGWFVINFISIYDEGYFEVMNFFSSDKSKTRIPILIIISFVHIILGLKEVYQDYIQDEKIKNIANKITNVLGVTIPAITIFILFNLNI</sequence>
<comment type="function">
    <text evidence="2">Membrane-anchoring subunit of succinate dehydrogenase (SDH).</text>
</comment>
<dbReference type="GO" id="GO:0006099">
    <property type="term" value="P:tricarboxylic acid cycle"/>
    <property type="evidence" value="ECO:0007669"/>
    <property type="project" value="UniProtKB-UniPathway"/>
</dbReference>
<protein>
    <recommendedName>
        <fullName evidence="16">Succinate dehydrogenase hydrophobic membrane anchor subunit</fullName>
    </recommendedName>
</protein>
<keyword evidence="11 14" id="KW-1133">Transmembrane helix</keyword>
<evidence type="ECO:0000256" key="5">
    <source>
        <dbReference type="ARBA" id="ARBA00022448"/>
    </source>
</evidence>
<organism evidence="15">
    <name type="scientific">marine metagenome</name>
    <dbReference type="NCBI Taxonomy" id="408172"/>
    <lineage>
        <taxon>unclassified sequences</taxon>
        <taxon>metagenomes</taxon>
        <taxon>ecological metagenomes</taxon>
    </lineage>
</organism>
<reference evidence="15" key="1">
    <citation type="submission" date="2018-05" db="EMBL/GenBank/DDBJ databases">
        <authorList>
            <person name="Lanie J.A."/>
            <person name="Ng W.-L."/>
            <person name="Kazmierczak K.M."/>
            <person name="Andrzejewski T.M."/>
            <person name="Davidsen T.M."/>
            <person name="Wayne K.J."/>
            <person name="Tettelin H."/>
            <person name="Glass J.I."/>
            <person name="Rusch D."/>
            <person name="Podicherti R."/>
            <person name="Tsui H.-C.T."/>
            <person name="Winkler M.E."/>
        </authorList>
    </citation>
    <scope>NUCLEOTIDE SEQUENCE</scope>
</reference>
<dbReference type="GO" id="GO:0046872">
    <property type="term" value="F:metal ion binding"/>
    <property type="evidence" value="ECO:0007669"/>
    <property type="project" value="UniProtKB-KW"/>
</dbReference>
<evidence type="ECO:0000256" key="8">
    <source>
        <dbReference type="ARBA" id="ARBA00022692"/>
    </source>
</evidence>
<evidence type="ECO:0000313" key="15">
    <source>
        <dbReference type="EMBL" id="SVA20885.1"/>
    </source>
</evidence>
<evidence type="ECO:0000256" key="4">
    <source>
        <dbReference type="ARBA" id="ARBA00005163"/>
    </source>
</evidence>
<dbReference type="GO" id="GO:0020037">
    <property type="term" value="F:heme binding"/>
    <property type="evidence" value="ECO:0007669"/>
    <property type="project" value="InterPro"/>
</dbReference>
<dbReference type="Gene3D" id="1.20.1300.10">
    <property type="entry name" value="Fumarate reductase/succinate dehydrogenase, transmembrane subunit"/>
    <property type="match status" value="1"/>
</dbReference>
<dbReference type="GO" id="GO:0016020">
    <property type="term" value="C:membrane"/>
    <property type="evidence" value="ECO:0007669"/>
    <property type="project" value="UniProtKB-SubCell"/>
</dbReference>
<dbReference type="InterPro" id="IPR034804">
    <property type="entry name" value="SQR/QFR_C/D"/>
</dbReference>
<evidence type="ECO:0000256" key="9">
    <source>
        <dbReference type="ARBA" id="ARBA00022723"/>
    </source>
</evidence>
<evidence type="ECO:0000256" key="3">
    <source>
        <dbReference type="ARBA" id="ARBA00004141"/>
    </source>
</evidence>